<dbReference type="SUPFAM" id="SSF51735">
    <property type="entry name" value="NAD(P)-binding Rossmann-fold domains"/>
    <property type="match status" value="1"/>
</dbReference>
<comment type="similarity">
    <text evidence="1 3">Belongs to the short-chain dehydrogenases/reductases (SDR) family.</text>
</comment>
<keyword evidence="5" id="KW-1185">Reference proteome</keyword>
<dbReference type="Pfam" id="PF00106">
    <property type="entry name" value="adh_short"/>
    <property type="match status" value="1"/>
</dbReference>
<dbReference type="PANTHER" id="PTHR42901">
    <property type="entry name" value="ALCOHOL DEHYDROGENASE"/>
    <property type="match status" value="1"/>
</dbReference>
<dbReference type="EMBL" id="CP109441">
    <property type="protein sequence ID" value="WUV44546.1"/>
    <property type="molecule type" value="Genomic_DNA"/>
</dbReference>
<keyword evidence="2" id="KW-0560">Oxidoreductase</keyword>
<evidence type="ECO:0000313" key="5">
    <source>
        <dbReference type="Proteomes" id="UP001432062"/>
    </source>
</evidence>
<dbReference type="Proteomes" id="UP001432062">
    <property type="component" value="Chromosome"/>
</dbReference>
<proteinExistence type="inferred from homology"/>
<dbReference type="PRINTS" id="PR00081">
    <property type="entry name" value="GDHRDH"/>
</dbReference>
<gene>
    <name evidence="4" type="ORF">OG563_36060</name>
</gene>
<protein>
    <submittedName>
        <fullName evidence="4">SDR family oxidoreductase</fullName>
    </submittedName>
</protein>
<evidence type="ECO:0000313" key="4">
    <source>
        <dbReference type="EMBL" id="WUV44546.1"/>
    </source>
</evidence>
<dbReference type="InterPro" id="IPR036291">
    <property type="entry name" value="NAD(P)-bd_dom_sf"/>
</dbReference>
<name>A0ABZ1YQM6_9NOCA</name>
<evidence type="ECO:0000256" key="1">
    <source>
        <dbReference type="ARBA" id="ARBA00006484"/>
    </source>
</evidence>
<organism evidence="4 5">
    <name type="scientific">Nocardia vinacea</name>
    <dbReference type="NCBI Taxonomy" id="96468"/>
    <lineage>
        <taxon>Bacteria</taxon>
        <taxon>Bacillati</taxon>
        <taxon>Actinomycetota</taxon>
        <taxon>Actinomycetes</taxon>
        <taxon>Mycobacteriales</taxon>
        <taxon>Nocardiaceae</taxon>
        <taxon>Nocardia</taxon>
    </lineage>
</organism>
<evidence type="ECO:0000256" key="3">
    <source>
        <dbReference type="RuleBase" id="RU000363"/>
    </source>
</evidence>
<dbReference type="InterPro" id="IPR002347">
    <property type="entry name" value="SDR_fam"/>
</dbReference>
<dbReference type="RefSeq" id="WP_327097950.1">
    <property type="nucleotide sequence ID" value="NZ_CP109149.1"/>
</dbReference>
<sequence length="257" mass="27878">MPFDDYRTALVTGANTGMGAAITETLAKRGLTVYGVARDAARLDEVAARTGMIPLAVDVTDTAALTSAVGHLEIDILVNNAGVSATGNILDAAPESVDAMVDVNLRAVLHLCRLLMPGMVERDLGHVVNISSIAGLYNFYGHTAYHATKAAIHQISRQLRNDVIGKRVRVTEICPGRVETEIFGRNLGGTPEAMREAWETYYEGYESITTKDIADTIEFAIDAPRHVNLGLIEITPTFQVPGGLEFVRRQDGGRHYR</sequence>
<accession>A0ABZ1YQM6</accession>
<dbReference type="PRINTS" id="PR00080">
    <property type="entry name" value="SDRFAMILY"/>
</dbReference>
<evidence type="ECO:0000256" key="2">
    <source>
        <dbReference type="ARBA" id="ARBA00023002"/>
    </source>
</evidence>
<dbReference type="PANTHER" id="PTHR42901:SF1">
    <property type="entry name" value="ALCOHOL DEHYDROGENASE"/>
    <property type="match status" value="1"/>
</dbReference>
<dbReference type="Gene3D" id="3.40.50.720">
    <property type="entry name" value="NAD(P)-binding Rossmann-like Domain"/>
    <property type="match status" value="1"/>
</dbReference>
<reference evidence="4" key="1">
    <citation type="submission" date="2022-10" db="EMBL/GenBank/DDBJ databases">
        <title>The complete genomes of actinobacterial strains from the NBC collection.</title>
        <authorList>
            <person name="Joergensen T.S."/>
            <person name="Alvarez Arevalo M."/>
            <person name="Sterndorff E.B."/>
            <person name="Faurdal D."/>
            <person name="Vuksanovic O."/>
            <person name="Mourched A.-S."/>
            <person name="Charusanti P."/>
            <person name="Shaw S."/>
            <person name="Blin K."/>
            <person name="Weber T."/>
        </authorList>
    </citation>
    <scope>NUCLEOTIDE SEQUENCE</scope>
    <source>
        <strain evidence="4">NBC_01482</strain>
    </source>
</reference>